<organism evidence="2 3">
    <name type="scientific">Imhoffiella purpurea</name>
    <dbReference type="NCBI Taxonomy" id="1249627"/>
    <lineage>
        <taxon>Bacteria</taxon>
        <taxon>Pseudomonadati</taxon>
        <taxon>Pseudomonadota</taxon>
        <taxon>Gammaproteobacteria</taxon>
        <taxon>Chromatiales</taxon>
        <taxon>Chromatiaceae</taxon>
        <taxon>Imhoffiella</taxon>
    </lineage>
</organism>
<evidence type="ECO:0000313" key="2">
    <source>
        <dbReference type="EMBL" id="EXJ16543.1"/>
    </source>
</evidence>
<accession>W9VA98</accession>
<name>W9VA98_9GAMM</name>
<dbReference type="Proteomes" id="UP000019460">
    <property type="component" value="Unassembled WGS sequence"/>
</dbReference>
<comment type="caution">
    <text evidence="2">The sequence shown here is derived from an EMBL/GenBank/DDBJ whole genome shotgun (WGS) entry which is preliminary data.</text>
</comment>
<proteinExistence type="predicted"/>
<evidence type="ECO:0000256" key="1">
    <source>
        <dbReference type="SAM" id="MobiDB-lite"/>
    </source>
</evidence>
<reference evidence="2 3" key="1">
    <citation type="submission" date="2012-11" db="EMBL/GenBank/DDBJ databases">
        <title>Genome assembly of Thiorhodococcus sp. AK35.</title>
        <authorList>
            <person name="Nupur N."/>
            <person name="Khatri I."/>
            <person name="Subramanian S."/>
            <person name="Pinnaka A."/>
        </authorList>
    </citation>
    <scope>NUCLEOTIDE SEQUENCE [LARGE SCALE GENOMIC DNA]</scope>
    <source>
        <strain evidence="2 3">AK35</strain>
    </source>
</reference>
<feature type="region of interest" description="Disordered" evidence="1">
    <location>
        <begin position="28"/>
        <end position="47"/>
    </location>
</feature>
<protein>
    <submittedName>
        <fullName evidence="2">Uncharacterized protein</fullName>
    </submittedName>
</protein>
<dbReference type="STRING" id="1249627.D779_4096"/>
<gene>
    <name evidence="2" type="ORF">D779_4096</name>
</gene>
<feature type="compositionally biased region" description="Polar residues" evidence="1">
    <location>
        <begin position="83"/>
        <end position="92"/>
    </location>
</feature>
<sequence length="92" mass="10397">MTCRLCHAPLQIMQRIIVLRKIFRGVSRRSRPDGETGMQVLPPSHPPERKAVFERLAKKDGGCSAIEHPPDQRRLQPARANRGQPSGRFSSE</sequence>
<dbReference type="AlphaFoldDB" id="W9VA98"/>
<evidence type="ECO:0000313" key="3">
    <source>
        <dbReference type="Proteomes" id="UP000019460"/>
    </source>
</evidence>
<keyword evidence="3" id="KW-1185">Reference proteome</keyword>
<feature type="region of interest" description="Disordered" evidence="1">
    <location>
        <begin position="61"/>
        <end position="92"/>
    </location>
</feature>
<dbReference type="EMBL" id="AONC01000009">
    <property type="protein sequence ID" value="EXJ16543.1"/>
    <property type="molecule type" value="Genomic_DNA"/>
</dbReference>